<sequence length="99" mass="10349">MTALGSGSPEATPWAKTLLSVAFARADVTATLAIAATAAVLPLRRVRRAKLVSAGKAGTAEFSTTIDDHNAPRPRAQAEREIIGQTSTFSFTDRVGTHA</sequence>
<dbReference type="EMBL" id="BMMW01000001">
    <property type="protein sequence ID" value="GGK39554.1"/>
    <property type="molecule type" value="Genomic_DNA"/>
</dbReference>
<gene>
    <name evidence="1" type="ORF">GCM10011591_09070</name>
</gene>
<reference evidence="1" key="2">
    <citation type="submission" date="2020-09" db="EMBL/GenBank/DDBJ databases">
        <authorList>
            <person name="Sun Q."/>
            <person name="Zhou Y."/>
        </authorList>
    </citation>
    <scope>NUCLEOTIDE SEQUENCE</scope>
    <source>
        <strain evidence="1">CGMCC 4.7278</strain>
    </source>
</reference>
<evidence type="ECO:0000313" key="2">
    <source>
        <dbReference type="Proteomes" id="UP000612956"/>
    </source>
</evidence>
<proteinExistence type="predicted"/>
<organism evidence="1 2">
    <name type="scientific">Nocardia camponoti</name>
    <dbReference type="NCBI Taxonomy" id="1616106"/>
    <lineage>
        <taxon>Bacteria</taxon>
        <taxon>Bacillati</taxon>
        <taxon>Actinomycetota</taxon>
        <taxon>Actinomycetes</taxon>
        <taxon>Mycobacteriales</taxon>
        <taxon>Nocardiaceae</taxon>
        <taxon>Nocardia</taxon>
    </lineage>
</organism>
<reference evidence="1" key="1">
    <citation type="journal article" date="2014" name="Int. J. Syst. Evol. Microbiol.">
        <title>Complete genome sequence of Corynebacterium casei LMG S-19264T (=DSM 44701T), isolated from a smear-ripened cheese.</title>
        <authorList>
            <consortium name="US DOE Joint Genome Institute (JGI-PGF)"/>
            <person name="Walter F."/>
            <person name="Albersmeier A."/>
            <person name="Kalinowski J."/>
            <person name="Ruckert C."/>
        </authorList>
    </citation>
    <scope>NUCLEOTIDE SEQUENCE</scope>
    <source>
        <strain evidence="1">CGMCC 4.7278</strain>
    </source>
</reference>
<name>A0A917QBX1_9NOCA</name>
<accession>A0A917QBX1</accession>
<dbReference type="Proteomes" id="UP000612956">
    <property type="component" value="Unassembled WGS sequence"/>
</dbReference>
<protein>
    <submittedName>
        <fullName evidence="1">Uncharacterized protein</fullName>
    </submittedName>
</protein>
<dbReference type="AlphaFoldDB" id="A0A917QBX1"/>
<evidence type="ECO:0000313" key="1">
    <source>
        <dbReference type="EMBL" id="GGK39554.1"/>
    </source>
</evidence>
<comment type="caution">
    <text evidence="1">The sequence shown here is derived from an EMBL/GenBank/DDBJ whole genome shotgun (WGS) entry which is preliminary data.</text>
</comment>
<keyword evidence="2" id="KW-1185">Reference proteome</keyword>